<evidence type="ECO:0000313" key="3">
    <source>
        <dbReference type="Proteomes" id="UP000247099"/>
    </source>
</evidence>
<dbReference type="InterPro" id="IPR025098">
    <property type="entry name" value="DUF4013"/>
</dbReference>
<evidence type="ECO:0008006" key="4">
    <source>
        <dbReference type="Google" id="ProtNLM"/>
    </source>
</evidence>
<sequence>MKETPIFEEVFSRMLGLPGFWLKVLVGGLLSFVPVVNFLAFGYLLRLGKGVRRTGRVALPDWDDWAGLFTDGLKFAVVWLAYWLLPLLLALAFSVLFKAVGLGALAWLLVLVVFLLSPIVFSAALYRYLSRSDFKDLLDVVLIIRMAYGAFHRLIIPALVFTGICAVVLPLYGFAIFFGFVVMIAYTALSFRAMEQRRTVAL</sequence>
<evidence type="ECO:0000313" key="2">
    <source>
        <dbReference type="EMBL" id="PXA03971.1"/>
    </source>
</evidence>
<gene>
    <name evidence="2" type="ORF">DDZ13_10055</name>
</gene>
<dbReference type="AlphaFoldDB" id="A0A317ZKV3"/>
<feature type="transmembrane region" description="Helical" evidence="1">
    <location>
        <begin position="20"/>
        <end position="45"/>
    </location>
</feature>
<keyword evidence="1" id="KW-1133">Transmembrane helix</keyword>
<keyword evidence="1" id="KW-0812">Transmembrane</keyword>
<feature type="transmembrane region" description="Helical" evidence="1">
    <location>
        <begin position="103"/>
        <end position="125"/>
    </location>
</feature>
<comment type="caution">
    <text evidence="2">The sequence shown here is derived from an EMBL/GenBank/DDBJ whole genome shotgun (WGS) entry which is preliminary data.</text>
</comment>
<dbReference type="EMBL" id="QHJQ01000006">
    <property type="protein sequence ID" value="PXA03971.1"/>
    <property type="molecule type" value="Genomic_DNA"/>
</dbReference>
<proteinExistence type="predicted"/>
<dbReference type="Pfam" id="PF13197">
    <property type="entry name" value="DUF4013"/>
    <property type="match status" value="1"/>
</dbReference>
<feature type="transmembrane region" description="Helical" evidence="1">
    <location>
        <begin position="75"/>
        <end position="97"/>
    </location>
</feature>
<keyword evidence="3" id="KW-1185">Reference proteome</keyword>
<reference evidence="2 3" key="1">
    <citation type="submission" date="2018-05" db="EMBL/GenBank/DDBJ databases">
        <title>Coraliomargarita sinensis sp. nov., isolated from a marine solar saltern.</title>
        <authorList>
            <person name="Zhou L.Y."/>
        </authorList>
    </citation>
    <scope>NUCLEOTIDE SEQUENCE [LARGE SCALE GENOMIC DNA]</scope>
    <source>
        <strain evidence="2 3">WN38</strain>
    </source>
</reference>
<keyword evidence="1" id="KW-0472">Membrane</keyword>
<protein>
    <recommendedName>
        <fullName evidence="4">DUF4013 domain-containing protein</fullName>
    </recommendedName>
</protein>
<dbReference type="Proteomes" id="UP000247099">
    <property type="component" value="Unassembled WGS sequence"/>
</dbReference>
<accession>A0A317ZKV3</accession>
<name>A0A317ZKV3_9BACT</name>
<dbReference type="InParanoid" id="A0A317ZKV3"/>
<evidence type="ECO:0000256" key="1">
    <source>
        <dbReference type="SAM" id="Phobius"/>
    </source>
</evidence>
<organism evidence="2 3">
    <name type="scientific">Coraliomargarita sinensis</name>
    <dbReference type="NCBI Taxonomy" id="2174842"/>
    <lineage>
        <taxon>Bacteria</taxon>
        <taxon>Pseudomonadati</taxon>
        <taxon>Verrucomicrobiota</taxon>
        <taxon>Opitutia</taxon>
        <taxon>Puniceicoccales</taxon>
        <taxon>Coraliomargaritaceae</taxon>
        <taxon>Coraliomargarita</taxon>
    </lineage>
</organism>
<feature type="transmembrane region" description="Helical" evidence="1">
    <location>
        <begin position="161"/>
        <end position="189"/>
    </location>
</feature>